<proteinExistence type="inferred from homology"/>
<name>B4CUF2_9BACT</name>
<dbReference type="SUPFAM" id="SSF55103">
    <property type="entry name" value="FAD-linked oxidases, C-terminal domain"/>
    <property type="match status" value="1"/>
</dbReference>
<dbReference type="Gene3D" id="3.30.43.10">
    <property type="entry name" value="Uridine Diphospho-n-acetylenolpyruvylglucosamine Reductase, domain 2"/>
    <property type="match status" value="1"/>
</dbReference>
<dbReference type="InterPro" id="IPR050416">
    <property type="entry name" value="FAD-linked_Oxidoreductase"/>
</dbReference>
<feature type="region of interest" description="Disordered" evidence="6">
    <location>
        <begin position="25"/>
        <end position="44"/>
    </location>
</feature>
<comment type="caution">
    <text evidence="8">The sequence shown here is derived from an EMBL/GenBank/DDBJ whole genome shotgun (WGS) entry which is preliminary data.</text>
</comment>
<accession>B4CUF2</accession>
<dbReference type="EMBL" id="ABVL01000001">
    <property type="protein sequence ID" value="EDY22190.1"/>
    <property type="molecule type" value="Genomic_DNA"/>
</dbReference>
<dbReference type="GO" id="GO:0016491">
    <property type="term" value="F:oxidoreductase activity"/>
    <property type="evidence" value="ECO:0007669"/>
    <property type="project" value="UniProtKB-KW"/>
</dbReference>
<dbReference type="SUPFAM" id="SSF56176">
    <property type="entry name" value="FAD-binding/transporter-associated domain-like"/>
    <property type="match status" value="1"/>
</dbReference>
<gene>
    <name evidence="8" type="ORF">CfE428DRAFT_0315</name>
</gene>
<dbReference type="Pfam" id="PF01565">
    <property type="entry name" value="FAD_binding_4"/>
    <property type="match status" value="1"/>
</dbReference>
<dbReference type="InterPro" id="IPR006311">
    <property type="entry name" value="TAT_signal"/>
</dbReference>
<keyword evidence="4" id="KW-0274">FAD</keyword>
<evidence type="ECO:0000313" key="8">
    <source>
        <dbReference type="EMBL" id="EDY22190.1"/>
    </source>
</evidence>
<evidence type="ECO:0000313" key="9">
    <source>
        <dbReference type="Proteomes" id="UP000005824"/>
    </source>
</evidence>
<dbReference type="AlphaFoldDB" id="B4CUF2"/>
<dbReference type="PROSITE" id="PS51318">
    <property type="entry name" value="TAT"/>
    <property type="match status" value="1"/>
</dbReference>
<dbReference type="RefSeq" id="WP_006977642.1">
    <property type="nucleotide sequence ID" value="NZ_ABVL01000001.1"/>
</dbReference>
<feature type="domain" description="FAD-binding PCMH-type" evidence="7">
    <location>
        <begin position="66"/>
        <end position="236"/>
    </location>
</feature>
<sequence length="478" mass="52011" precursor="true">MSQTRRRFIRTSVSAGAALFAKALGVPPKRPASTPTPEPPRQTEDVLFLRPDDSGYAAARQVYNAGILLRPNVIASCATEAGVQKALERARTENWPVAVKSGGHSFEGFSLNDDGLVVNVAPMRDLHLDPKSGLLTAGAGCRLREVNQYLLPKGRFLPSGSCATVGLAGLTLGGGYGMFARKWGLTCDHLRSFRMVDGTGAIRDSAEDPELLWAARGGGNGHFGAVTQLTLQTRPVPRAFSSWKFRAYHLDEARATALLAAWFEATTALPDDAFSAWIMNGSQVTVLLTTIGSSEDKGIVAFRRALTAQTNKATAAPVVPLTKSMPWYYGGPGPEYFKNTSAGFYRGMDDLRSALPGIFFEVFTKPGLVFQINTMGGAITHGADGAYPHRAWSYLGEAQAYWDNPFHASALRAAIGRIRDHIAKAGVTSHYANYPDLAFTDWPTAYYGAENYRRLQALKKRYDPDDHIRHPQSVRLPS</sequence>
<dbReference type="InterPro" id="IPR006094">
    <property type="entry name" value="Oxid_FAD_bind_N"/>
</dbReference>
<dbReference type="GO" id="GO:0071949">
    <property type="term" value="F:FAD binding"/>
    <property type="evidence" value="ECO:0007669"/>
    <property type="project" value="InterPro"/>
</dbReference>
<dbReference type="InterPro" id="IPR036318">
    <property type="entry name" value="FAD-bd_PCMH-like_sf"/>
</dbReference>
<dbReference type="PROSITE" id="PS51387">
    <property type="entry name" value="FAD_PCMH"/>
    <property type="match status" value="1"/>
</dbReference>
<dbReference type="InterPro" id="IPR016169">
    <property type="entry name" value="FAD-bd_PCMH_sub2"/>
</dbReference>
<dbReference type="InterPro" id="IPR016166">
    <property type="entry name" value="FAD-bd_PCMH"/>
</dbReference>
<dbReference type="InterPro" id="IPR016164">
    <property type="entry name" value="FAD-linked_Oxase-like_C"/>
</dbReference>
<evidence type="ECO:0000256" key="2">
    <source>
        <dbReference type="ARBA" id="ARBA00005466"/>
    </source>
</evidence>
<evidence type="ECO:0000256" key="3">
    <source>
        <dbReference type="ARBA" id="ARBA00022630"/>
    </source>
</evidence>
<evidence type="ECO:0000256" key="6">
    <source>
        <dbReference type="SAM" id="MobiDB-lite"/>
    </source>
</evidence>
<evidence type="ECO:0000256" key="4">
    <source>
        <dbReference type="ARBA" id="ARBA00022827"/>
    </source>
</evidence>
<evidence type="ECO:0000256" key="1">
    <source>
        <dbReference type="ARBA" id="ARBA00001974"/>
    </source>
</evidence>
<comment type="similarity">
    <text evidence="2">Belongs to the oxygen-dependent FAD-linked oxidoreductase family.</text>
</comment>
<dbReference type="InterPro" id="IPR016167">
    <property type="entry name" value="FAD-bd_PCMH_sub1"/>
</dbReference>
<reference evidence="8 9" key="1">
    <citation type="journal article" date="2011" name="J. Bacteriol.">
        <title>Genome sequence of Chthoniobacter flavus Ellin428, an aerobic heterotrophic soil bacterium.</title>
        <authorList>
            <person name="Kant R."/>
            <person name="van Passel M.W."/>
            <person name="Palva A."/>
            <person name="Lucas S."/>
            <person name="Lapidus A."/>
            <person name="Glavina Del Rio T."/>
            <person name="Dalin E."/>
            <person name="Tice H."/>
            <person name="Bruce D."/>
            <person name="Goodwin L."/>
            <person name="Pitluck S."/>
            <person name="Larimer F.W."/>
            <person name="Land M.L."/>
            <person name="Hauser L."/>
            <person name="Sangwan P."/>
            <person name="de Vos W.M."/>
            <person name="Janssen P.H."/>
            <person name="Smidt H."/>
        </authorList>
    </citation>
    <scope>NUCLEOTIDE SEQUENCE [LARGE SCALE GENOMIC DNA]</scope>
    <source>
        <strain evidence="8 9">Ellin428</strain>
    </source>
</reference>
<dbReference type="InterPro" id="IPR012951">
    <property type="entry name" value="BBE"/>
</dbReference>
<feature type="compositionally biased region" description="Pro residues" evidence="6">
    <location>
        <begin position="28"/>
        <end position="40"/>
    </location>
</feature>
<organism evidence="8 9">
    <name type="scientific">Chthoniobacter flavus Ellin428</name>
    <dbReference type="NCBI Taxonomy" id="497964"/>
    <lineage>
        <taxon>Bacteria</taxon>
        <taxon>Pseudomonadati</taxon>
        <taxon>Verrucomicrobiota</taxon>
        <taxon>Spartobacteria</taxon>
        <taxon>Chthoniobacterales</taxon>
        <taxon>Chthoniobacteraceae</taxon>
        <taxon>Chthoniobacter</taxon>
    </lineage>
</organism>
<evidence type="ECO:0000259" key="7">
    <source>
        <dbReference type="PROSITE" id="PS51387"/>
    </source>
</evidence>
<dbReference type="PANTHER" id="PTHR42973">
    <property type="entry name" value="BINDING OXIDOREDUCTASE, PUTATIVE (AFU_ORTHOLOGUE AFUA_1G17690)-RELATED"/>
    <property type="match status" value="1"/>
</dbReference>
<keyword evidence="5" id="KW-0560">Oxidoreductase</keyword>
<protein>
    <submittedName>
        <fullName evidence="8">FAD linked oxidase domain protein</fullName>
    </submittedName>
</protein>
<dbReference type="Proteomes" id="UP000005824">
    <property type="component" value="Unassembled WGS sequence"/>
</dbReference>
<evidence type="ECO:0000256" key="5">
    <source>
        <dbReference type="ARBA" id="ARBA00023002"/>
    </source>
</evidence>
<dbReference type="Gene3D" id="3.30.465.10">
    <property type="match status" value="1"/>
</dbReference>
<keyword evidence="3" id="KW-0285">Flavoprotein</keyword>
<comment type="cofactor">
    <cofactor evidence="1">
        <name>FAD</name>
        <dbReference type="ChEBI" id="CHEBI:57692"/>
    </cofactor>
</comment>
<dbReference type="Gene3D" id="3.40.462.20">
    <property type="match status" value="1"/>
</dbReference>
<dbReference type="STRING" id="497964.CfE428DRAFT_0315"/>
<dbReference type="eggNOG" id="COG0277">
    <property type="taxonomic scope" value="Bacteria"/>
</dbReference>
<dbReference type="PANTHER" id="PTHR42973:SF39">
    <property type="entry name" value="FAD-BINDING PCMH-TYPE DOMAIN-CONTAINING PROTEIN"/>
    <property type="match status" value="1"/>
</dbReference>
<dbReference type="Pfam" id="PF08031">
    <property type="entry name" value="BBE"/>
    <property type="match status" value="1"/>
</dbReference>
<keyword evidence="9" id="KW-1185">Reference proteome</keyword>
<dbReference type="InParanoid" id="B4CUF2"/>